<keyword evidence="4" id="KW-0460">Magnesium</keyword>
<dbReference type="Gene3D" id="3.40.50.1010">
    <property type="entry name" value="5'-nuclease"/>
    <property type="match status" value="1"/>
</dbReference>
<evidence type="ECO:0000313" key="7">
    <source>
        <dbReference type="Proteomes" id="UP001174050"/>
    </source>
</evidence>
<comment type="caution">
    <text evidence="6">The sequence shown here is derived from an EMBL/GenBank/DDBJ whole genome shotgun (WGS) entry which is preliminary data.</text>
</comment>
<dbReference type="RefSeq" id="WP_290114971.1">
    <property type="nucleotide sequence ID" value="NZ_JAUEPL010000055.1"/>
</dbReference>
<sequence>MLVTPIPGAHRDNVLKTLRSVHTAAGNIDGGQFGGAYGRLLKYLEWANESVRLLTSQISARDIDRLVRTRTHQTLLDGVGHLAGSDQQRLVNGIVSLEIEQRVAALGEAVDAFQDQMAMWPSGLSLIAPDTSFYIRHPTKFEDVDFAEFAEGTGQVRVLFPMVVVDELDRLKESKDRHTRWRAGHTLAVLDRLLDEDSASALYGVEVLLDSPGHSRLPNPDDEIVDRVLGAKAIAAGPVRLLTYDTGQAMRAKAEGLPVLKLRTGAGAGEEPNS</sequence>
<organism evidence="6 7">
    <name type="scientific">Streptomyces ficellus</name>
    <dbReference type="NCBI Taxonomy" id="1977088"/>
    <lineage>
        <taxon>Bacteria</taxon>
        <taxon>Bacillati</taxon>
        <taxon>Actinomycetota</taxon>
        <taxon>Actinomycetes</taxon>
        <taxon>Kitasatosporales</taxon>
        <taxon>Streptomycetaceae</taxon>
        <taxon>Streptomyces</taxon>
    </lineage>
</organism>
<dbReference type="InterPro" id="IPR002716">
    <property type="entry name" value="PIN_dom"/>
</dbReference>
<protein>
    <submittedName>
        <fullName evidence="6">PIN domain-containing protein</fullName>
    </submittedName>
</protein>
<evidence type="ECO:0000256" key="1">
    <source>
        <dbReference type="ARBA" id="ARBA00022722"/>
    </source>
</evidence>
<gene>
    <name evidence="6" type="ORF">QWM81_26915</name>
</gene>
<evidence type="ECO:0000256" key="2">
    <source>
        <dbReference type="ARBA" id="ARBA00022723"/>
    </source>
</evidence>
<feature type="domain" description="PIN" evidence="5">
    <location>
        <begin position="129"/>
        <end position="261"/>
    </location>
</feature>
<name>A0ABT7ZDL2_9ACTN</name>
<reference evidence="6" key="1">
    <citation type="submission" date="2023-06" db="EMBL/GenBank/DDBJ databases">
        <title>WGS-Sequencing of Streptomyces ficellus isolate 21 collected from sand in Gara Djebilet Iron Mine in Algeria.</title>
        <authorList>
            <person name="Zegers G.P."/>
            <person name="Gomez A."/>
            <person name="Gueddou A."/>
            <person name="Zahara A.F."/>
            <person name="Worth M."/>
            <person name="Sevigny J.L."/>
            <person name="Tisa L."/>
        </authorList>
    </citation>
    <scope>NUCLEOTIDE SEQUENCE</scope>
    <source>
        <strain evidence="6">AS11</strain>
    </source>
</reference>
<keyword evidence="3" id="KW-0378">Hydrolase</keyword>
<evidence type="ECO:0000256" key="3">
    <source>
        <dbReference type="ARBA" id="ARBA00022801"/>
    </source>
</evidence>
<keyword evidence="7" id="KW-1185">Reference proteome</keyword>
<dbReference type="SUPFAM" id="SSF88723">
    <property type="entry name" value="PIN domain-like"/>
    <property type="match status" value="1"/>
</dbReference>
<evidence type="ECO:0000313" key="6">
    <source>
        <dbReference type="EMBL" id="MDN3297604.1"/>
    </source>
</evidence>
<keyword evidence="1" id="KW-0540">Nuclease</keyword>
<keyword evidence="2" id="KW-0479">Metal-binding</keyword>
<dbReference type="InterPro" id="IPR029060">
    <property type="entry name" value="PIN-like_dom_sf"/>
</dbReference>
<proteinExistence type="predicted"/>
<evidence type="ECO:0000256" key="4">
    <source>
        <dbReference type="ARBA" id="ARBA00022842"/>
    </source>
</evidence>
<dbReference type="EMBL" id="JAUEPL010000055">
    <property type="protein sequence ID" value="MDN3297604.1"/>
    <property type="molecule type" value="Genomic_DNA"/>
</dbReference>
<evidence type="ECO:0000259" key="5">
    <source>
        <dbReference type="Pfam" id="PF13638"/>
    </source>
</evidence>
<accession>A0ABT7ZDL2</accession>
<dbReference type="Proteomes" id="UP001174050">
    <property type="component" value="Unassembled WGS sequence"/>
</dbReference>
<dbReference type="Pfam" id="PF13638">
    <property type="entry name" value="PIN_4"/>
    <property type="match status" value="1"/>
</dbReference>